<name>A0A1W0D370_9NEIS</name>
<accession>A0A1W0D370</accession>
<organism evidence="1 2">
    <name type="scientific">Chromobacterium haemolyticum</name>
    <dbReference type="NCBI Taxonomy" id="394935"/>
    <lineage>
        <taxon>Bacteria</taxon>
        <taxon>Pseudomonadati</taxon>
        <taxon>Pseudomonadota</taxon>
        <taxon>Betaproteobacteria</taxon>
        <taxon>Neisseriales</taxon>
        <taxon>Chromobacteriaceae</taxon>
        <taxon>Chromobacterium</taxon>
    </lineage>
</organism>
<dbReference type="RefSeq" id="WP_081555228.1">
    <property type="nucleotide sequence ID" value="NZ_MUKV01000008.1"/>
</dbReference>
<evidence type="ECO:0000313" key="1">
    <source>
        <dbReference type="EMBL" id="OQS41383.1"/>
    </source>
</evidence>
<reference evidence="1 2" key="1">
    <citation type="submission" date="2017-02" db="EMBL/GenBank/DDBJ databases">
        <title>Chromobacterium haemolyticum H5244.</title>
        <authorList>
            <person name="Gulvik C.A."/>
        </authorList>
    </citation>
    <scope>NUCLEOTIDE SEQUENCE [LARGE SCALE GENOMIC DNA]</scope>
    <source>
        <strain evidence="1 2">H5244</strain>
    </source>
</reference>
<dbReference type="EMBL" id="MUKV01000008">
    <property type="protein sequence ID" value="OQS41383.1"/>
    <property type="molecule type" value="Genomic_DNA"/>
</dbReference>
<sequence>MALKAQKELELVLRLLQRKGLHAVDRQSWPPPLPDVGATLSDGRRIAFEVTEVHADEHLFGGGKGCLRAREVRQAQQGEDVPISVPNAPIAAIKYRIQAKCVKRYAAKPGYELSLLLAANIPQFGGVAATTLFPAFIQEAALTAATHDLLESSAFERVYLHLIQPGVLYEWSKQEAWVEMAKASDEGTRPPFWAEPLLGGACWQGGAS</sequence>
<protein>
    <submittedName>
        <fullName evidence="1">Uncharacterized protein</fullName>
    </submittedName>
</protein>
<comment type="caution">
    <text evidence="1">The sequence shown here is derived from an EMBL/GenBank/DDBJ whole genome shotgun (WGS) entry which is preliminary data.</text>
</comment>
<proteinExistence type="predicted"/>
<dbReference type="Proteomes" id="UP000192721">
    <property type="component" value="Unassembled WGS sequence"/>
</dbReference>
<evidence type="ECO:0000313" key="2">
    <source>
        <dbReference type="Proteomes" id="UP000192721"/>
    </source>
</evidence>
<dbReference type="AlphaFoldDB" id="A0A1W0D370"/>
<gene>
    <name evidence="1" type="ORF">B0T45_08870</name>
</gene>